<evidence type="ECO:0000313" key="3">
    <source>
        <dbReference type="EMBL" id="GAA4342163.1"/>
    </source>
</evidence>
<evidence type="ECO:0000313" key="4">
    <source>
        <dbReference type="Proteomes" id="UP001501671"/>
    </source>
</evidence>
<proteinExistence type="predicted"/>
<sequence length="382" mass="38601">MITLAGAMRWLGAACMAIGTGCAGAADLTLVLGDDAADYSEFVAQMQAAHRRAGADVALSVVQAGGAPRGPAAVADAQDDTVDPAFAAGGRTRSLRPAPPPSMSPPSPLSIPPSSPSSSSPPALPSSSQPLSSSAPPPLLPPRASSAAPGVLVAVGAQAARSVLERSGGEPVLLALLGRLEFESLRALPAMARGDRAIGVLLRDPPMAQQLALIAAVLPGQRRVGVVATHAAEPLLQELRRTPGWKFSAADASDPLTLGSAIRAVLPDSDALLVLPDTVGTTAAASLAVLEAAATARRPVFANSEAMVRAGALAAVVARPDALAEQAYALGRRLGHAAPGQVMVEYPQRVAVRTNPHVAQALGLKPLPDNERLAATLAAAPR</sequence>
<organism evidence="3 4">
    <name type="scientific">Pigmentiphaga soli</name>
    <dbReference type="NCBI Taxonomy" id="1007095"/>
    <lineage>
        <taxon>Bacteria</taxon>
        <taxon>Pseudomonadati</taxon>
        <taxon>Pseudomonadota</taxon>
        <taxon>Betaproteobacteria</taxon>
        <taxon>Burkholderiales</taxon>
        <taxon>Alcaligenaceae</taxon>
        <taxon>Pigmentiphaga</taxon>
    </lineage>
</organism>
<reference evidence="4" key="1">
    <citation type="journal article" date="2019" name="Int. J. Syst. Evol. Microbiol.">
        <title>The Global Catalogue of Microorganisms (GCM) 10K type strain sequencing project: providing services to taxonomists for standard genome sequencing and annotation.</title>
        <authorList>
            <consortium name="The Broad Institute Genomics Platform"/>
            <consortium name="The Broad Institute Genome Sequencing Center for Infectious Disease"/>
            <person name="Wu L."/>
            <person name="Ma J."/>
        </authorList>
    </citation>
    <scope>NUCLEOTIDE SEQUENCE [LARGE SCALE GENOMIC DNA]</scope>
    <source>
        <strain evidence="4">JCM 17666</strain>
    </source>
</reference>
<protein>
    <recommendedName>
        <fullName evidence="5">ABC transporter substrate-binding protein</fullName>
    </recommendedName>
</protein>
<dbReference type="PANTHER" id="PTHR35271">
    <property type="entry name" value="ABC TRANSPORTER, SUBSTRATE-BINDING LIPOPROTEIN-RELATED"/>
    <property type="match status" value="1"/>
</dbReference>
<feature type="chain" id="PRO_5046650963" description="ABC transporter substrate-binding protein" evidence="2">
    <location>
        <begin position="26"/>
        <end position="382"/>
    </location>
</feature>
<feature type="signal peptide" evidence="2">
    <location>
        <begin position="1"/>
        <end position="25"/>
    </location>
</feature>
<keyword evidence="4" id="KW-1185">Reference proteome</keyword>
<dbReference type="Proteomes" id="UP001501671">
    <property type="component" value="Unassembled WGS sequence"/>
</dbReference>
<comment type="caution">
    <text evidence="3">The sequence shown here is derived from an EMBL/GenBank/DDBJ whole genome shotgun (WGS) entry which is preliminary data.</text>
</comment>
<dbReference type="Pfam" id="PF04392">
    <property type="entry name" value="ABC_sub_bind"/>
    <property type="match status" value="1"/>
</dbReference>
<keyword evidence="2" id="KW-0732">Signal</keyword>
<dbReference type="InterPro" id="IPR007487">
    <property type="entry name" value="ABC_transpt-TYRBP-like"/>
</dbReference>
<evidence type="ECO:0000256" key="2">
    <source>
        <dbReference type="SAM" id="SignalP"/>
    </source>
</evidence>
<feature type="compositionally biased region" description="Low complexity" evidence="1">
    <location>
        <begin position="116"/>
        <end position="134"/>
    </location>
</feature>
<evidence type="ECO:0000256" key="1">
    <source>
        <dbReference type="SAM" id="MobiDB-lite"/>
    </source>
</evidence>
<evidence type="ECO:0008006" key="5">
    <source>
        <dbReference type="Google" id="ProtNLM"/>
    </source>
</evidence>
<gene>
    <name evidence="3" type="ORF">GCM10023144_43860</name>
</gene>
<dbReference type="PANTHER" id="PTHR35271:SF1">
    <property type="entry name" value="ABC TRANSPORTER, SUBSTRATE-BINDING LIPOPROTEIN"/>
    <property type="match status" value="1"/>
</dbReference>
<feature type="region of interest" description="Disordered" evidence="1">
    <location>
        <begin position="68"/>
        <end position="143"/>
    </location>
</feature>
<name>A0ABP8HPD8_9BURK</name>
<dbReference type="Gene3D" id="3.40.50.2300">
    <property type="match status" value="2"/>
</dbReference>
<dbReference type="EMBL" id="BAABFO010000032">
    <property type="protein sequence ID" value="GAA4342163.1"/>
    <property type="molecule type" value="Genomic_DNA"/>
</dbReference>
<feature type="compositionally biased region" description="Pro residues" evidence="1">
    <location>
        <begin position="97"/>
        <end position="115"/>
    </location>
</feature>
<accession>A0ABP8HPD8</accession>